<reference evidence="2" key="1">
    <citation type="journal article" date="2012" name="MBio">
        <title>Comparative genome analysis of Trichophyton rubrum and related dermatophytes reveals candidate genes involved in infection.</title>
        <authorList>
            <person name="Martinez D.A."/>
            <person name="Oliver B.G."/>
            <person name="Graeser Y."/>
            <person name="Goldberg J.M."/>
            <person name="Li W."/>
            <person name="Martinez-Rossi N.M."/>
            <person name="Monod M."/>
            <person name="Shelest E."/>
            <person name="Barton R.C."/>
            <person name="Birch E."/>
            <person name="Brakhage A.A."/>
            <person name="Chen Z."/>
            <person name="Gurr S.J."/>
            <person name="Heiman D."/>
            <person name="Heitman J."/>
            <person name="Kosti I."/>
            <person name="Rossi A."/>
            <person name="Saif S."/>
            <person name="Samalova M."/>
            <person name="Saunders C.W."/>
            <person name="Shea T."/>
            <person name="Summerbell R.C."/>
            <person name="Xu J."/>
            <person name="Young S."/>
            <person name="Zeng Q."/>
            <person name="Birren B.W."/>
            <person name="Cuomo C.A."/>
            <person name="White T.C."/>
        </authorList>
    </citation>
    <scope>NUCLEOTIDE SEQUENCE [LARGE SCALE GENOMIC DNA]</scope>
    <source>
        <strain evidence="2">ATCC MYA-4604 / CBS 118893</strain>
    </source>
</reference>
<dbReference type="HOGENOM" id="CLU_2941297_0_0_1"/>
<dbReference type="VEuPathDB" id="FungiDB:MGYG_06703"/>
<protein>
    <submittedName>
        <fullName evidence="1">Uncharacterized protein</fullName>
    </submittedName>
</protein>
<keyword evidence="2" id="KW-1185">Reference proteome</keyword>
<dbReference type="InParanoid" id="E4V0Z1"/>
<evidence type="ECO:0000313" key="2">
    <source>
        <dbReference type="Proteomes" id="UP000002669"/>
    </source>
</evidence>
<organism evidence="2">
    <name type="scientific">Arthroderma gypseum (strain ATCC MYA-4604 / CBS 118893)</name>
    <name type="common">Microsporum gypseum</name>
    <dbReference type="NCBI Taxonomy" id="535722"/>
    <lineage>
        <taxon>Eukaryota</taxon>
        <taxon>Fungi</taxon>
        <taxon>Dikarya</taxon>
        <taxon>Ascomycota</taxon>
        <taxon>Pezizomycotina</taxon>
        <taxon>Eurotiomycetes</taxon>
        <taxon>Eurotiomycetidae</taxon>
        <taxon>Onygenales</taxon>
        <taxon>Arthrodermataceae</taxon>
        <taxon>Nannizzia</taxon>
    </lineage>
</organism>
<dbReference type="RefSeq" id="XP_003170714.1">
    <property type="nucleotide sequence ID" value="XM_003170666.1"/>
</dbReference>
<proteinExistence type="predicted"/>
<dbReference type="Proteomes" id="UP000002669">
    <property type="component" value="Unassembled WGS sequence"/>
</dbReference>
<dbReference type="EMBL" id="DS989827">
    <property type="protein sequence ID" value="EFR03706.1"/>
    <property type="molecule type" value="Genomic_DNA"/>
</dbReference>
<accession>E4V0Z1</accession>
<gene>
    <name evidence="1" type="ORF">MGYG_06703</name>
</gene>
<name>E4V0Z1_ARTGP</name>
<dbReference type="AlphaFoldDB" id="E4V0Z1"/>
<dbReference type="GeneID" id="10025956"/>
<sequence>MTVSVVTPFVLACVRHADTPARPSESVQSVEKRVKRVWRLYQQRIVTKDRRKTPSRSESQ</sequence>
<evidence type="ECO:0000313" key="1">
    <source>
        <dbReference type="EMBL" id="EFR03706.1"/>
    </source>
</evidence>